<gene>
    <name evidence="1" type="ORF">SAMN02745196_02246</name>
</gene>
<reference evidence="1 2" key="1">
    <citation type="submission" date="2016-11" db="EMBL/GenBank/DDBJ databases">
        <authorList>
            <person name="Jaros S."/>
            <person name="Januszkiewicz K."/>
            <person name="Wedrychowicz H."/>
        </authorList>
    </citation>
    <scope>NUCLEOTIDE SEQUENCE [LARGE SCALE GENOMIC DNA]</scope>
    <source>
        <strain evidence="1 2">DSM 3089</strain>
    </source>
</reference>
<accession>A0A1M5XIM9</accession>
<dbReference type="OrthoDB" id="1879483at2"/>
<evidence type="ECO:0000313" key="2">
    <source>
        <dbReference type="Proteomes" id="UP000184526"/>
    </source>
</evidence>
<dbReference type="RefSeq" id="WP_072832106.1">
    <property type="nucleotide sequence ID" value="NZ_FQXP01000008.1"/>
</dbReference>
<proteinExistence type="predicted"/>
<dbReference type="Proteomes" id="UP000184526">
    <property type="component" value="Unassembled WGS sequence"/>
</dbReference>
<sequence length="396" mass="45837">MNKKLNLYYFGDIGVYDEYCPDYVCSKTYASEILYIIAENKPFTISDQEIIKTLKIEEDDFKNVINSLQNINLIDVKDNTYKVNFPVFLEKDLVILDRKLENIGNIIGDKIINNSELIYSKIKGLTSTNTFSKERLLYHIICDSIFDGTAFDYFSETDLFCISKSQPGNRDYIVIAYEDSKKVESHSNNLLCSSNNFRTNRFNFNSFGDSNGNRKDMYRVFRITQQSLENATNYESLNLSYIKILDVKNREISEQCGELILKIHDTNVIYEELTDTEKYLATFLIELNYLKIDEKSNFIRLEVPIIKEPDIAIIDEISLIILNDIFDVVKDLFSSFEVGTSDLTAIKHEVNIKEIANELWHQIFGLTNEYLGTVGFVESPKHIVGEGRYLKSFRAK</sequence>
<organism evidence="1 2">
    <name type="scientific">Clostridium collagenovorans DSM 3089</name>
    <dbReference type="NCBI Taxonomy" id="1121306"/>
    <lineage>
        <taxon>Bacteria</taxon>
        <taxon>Bacillati</taxon>
        <taxon>Bacillota</taxon>
        <taxon>Clostridia</taxon>
        <taxon>Eubacteriales</taxon>
        <taxon>Clostridiaceae</taxon>
        <taxon>Clostridium</taxon>
    </lineage>
</organism>
<dbReference type="AlphaFoldDB" id="A0A1M5XIM9"/>
<evidence type="ECO:0000313" key="1">
    <source>
        <dbReference type="EMBL" id="SHH99123.1"/>
    </source>
</evidence>
<name>A0A1M5XIM9_9CLOT</name>
<keyword evidence="2" id="KW-1185">Reference proteome</keyword>
<dbReference type="EMBL" id="FQXP01000008">
    <property type="protein sequence ID" value="SHH99123.1"/>
    <property type="molecule type" value="Genomic_DNA"/>
</dbReference>
<protein>
    <submittedName>
        <fullName evidence="1">Uncharacterized protein</fullName>
    </submittedName>
</protein>